<evidence type="ECO:0000256" key="7">
    <source>
        <dbReference type="ARBA" id="ARBA00023040"/>
    </source>
</evidence>
<keyword evidence="9" id="KW-0675">Receptor</keyword>
<feature type="region of interest" description="Disordered" evidence="11">
    <location>
        <begin position="980"/>
        <end position="1001"/>
    </location>
</feature>
<comment type="subcellular location">
    <subcellularLocation>
        <location evidence="1">Cell membrane</location>
        <topology evidence="1">Multi-pass membrane protein</topology>
    </subcellularLocation>
</comment>
<dbReference type="GO" id="GO:0005886">
    <property type="term" value="C:plasma membrane"/>
    <property type="evidence" value="ECO:0007669"/>
    <property type="project" value="UniProtKB-SubCell"/>
</dbReference>
<dbReference type="Gene3D" id="1.20.1070.10">
    <property type="entry name" value="Rhodopsin 7-helix transmembrane proteins"/>
    <property type="match status" value="1"/>
</dbReference>
<keyword evidence="6 12" id="KW-1133">Transmembrane helix</keyword>
<evidence type="ECO:0000259" key="13">
    <source>
        <dbReference type="PROSITE" id="PS50262"/>
    </source>
</evidence>
<evidence type="ECO:0000256" key="6">
    <source>
        <dbReference type="ARBA" id="ARBA00022989"/>
    </source>
</evidence>
<feature type="transmembrane region" description="Helical" evidence="12">
    <location>
        <begin position="761"/>
        <end position="784"/>
    </location>
</feature>
<feature type="compositionally biased region" description="Polar residues" evidence="11">
    <location>
        <begin position="1328"/>
        <end position="1339"/>
    </location>
</feature>
<feature type="domain" description="G-protein coupled receptors family 1 profile" evidence="13">
    <location>
        <begin position="567"/>
        <end position="813"/>
    </location>
</feature>
<comment type="caution">
    <text evidence="14">The sequence shown here is derived from an EMBL/GenBank/DDBJ whole genome shotgun (WGS) entry which is preliminary data.</text>
</comment>
<dbReference type="InterPro" id="IPR017452">
    <property type="entry name" value="GPCR_Rhodpsn_7TM"/>
</dbReference>
<keyword evidence="7" id="KW-0297">G-protein coupled receptor</keyword>
<dbReference type="InterPro" id="IPR001611">
    <property type="entry name" value="Leu-rich_rpt"/>
</dbReference>
<evidence type="ECO:0000256" key="4">
    <source>
        <dbReference type="ARBA" id="ARBA00022692"/>
    </source>
</evidence>
<dbReference type="PRINTS" id="PR00373">
    <property type="entry name" value="GLYCHORMONER"/>
</dbReference>
<dbReference type="Pfam" id="PF00001">
    <property type="entry name" value="7tm_1"/>
    <property type="match status" value="1"/>
</dbReference>
<dbReference type="InterPro" id="IPR000276">
    <property type="entry name" value="GPCR_Rhodpsn"/>
</dbReference>
<dbReference type="SUPFAM" id="SSF52058">
    <property type="entry name" value="L domain-like"/>
    <property type="match status" value="2"/>
</dbReference>
<dbReference type="InterPro" id="IPR003591">
    <property type="entry name" value="Leu-rich_rpt_typical-subtyp"/>
</dbReference>
<dbReference type="CDD" id="cd15136">
    <property type="entry name" value="7tmA_Glyco_hormone_R"/>
    <property type="match status" value="1"/>
</dbReference>
<evidence type="ECO:0000256" key="5">
    <source>
        <dbReference type="ARBA" id="ARBA00022737"/>
    </source>
</evidence>
<keyword evidence="4 12" id="KW-0812">Transmembrane</keyword>
<accession>A0AAN8KBJ7</accession>
<dbReference type="SMART" id="SM00369">
    <property type="entry name" value="LRR_TYP"/>
    <property type="match status" value="13"/>
</dbReference>
<feature type="transmembrane region" description="Helical" evidence="12">
    <location>
        <begin position="588"/>
        <end position="609"/>
    </location>
</feature>
<feature type="transmembrane region" description="Helical" evidence="12">
    <location>
        <begin position="621"/>
        <end position="653"/>
    </location>
</feature>
<keyword evidence="2" id="KW-1003">Cell membrane</keyword>
<dbReference type="FunFam" id="1.20.1070.10:FF:000156">
    <property type="entry name" value="Lutropin-choriogonadotropic hormone receptor"/>
    <property type="match status" value="1"/>
</dbReference>
<sequence length="1350" mass="152970">MNNITIIPEGTFNKLHHLRELRLVSNTIKHLPNRLLKNNKLLQVLCLQGNRFKEIPSHAIKNLRNLQQLHLDANEIDYVPTDSFKNMVSLKNVYLNANKLQTVPVEALKHISSLEALTLAANKIKVIPNHSFQNLTRLVVLLLHDNLIEEIEDYAFSGLNVLRILEINKNRLTHLPPALSVLYSLRDLNIEDNKIEYLPVHSFINNHMLTFLALKGNPITAINTDAFKGLPMLEKLTISEVRDMKEFPDLSASVNLEVLRFDRASITKVPSYICVNLSRLRSFDVHSNRIAEIPNLSACKEALNINLGNNEITSLEGKPFKGLNELRDLTLGHNYIKYIPEDAFEGLVKLQYLDLVHNRITKIHSNAFLPLGALDDLNLGENQFDVLPTKGLQNVQELKTYHNTFLKEFPKKKEFPKIQTLILSYAYHCCDFLQSETGTQKNIQLTEDIVWLAPEETNMGMWDKHENMSKFWQTHLDNLSLDTSIAEELFDNFGSYDYDFQDIPLPPEAEHYLEDYKPRDYTHDLVMAKPPVTCKPKPGPFMPCDDLFGWWSLRCGVWFVFMLALLGNGVVLFVSVTSKSKMDVPRFLICNLACADFFMGVYLGFLAIVDASTLGEFKKHAIWWQLSPGCLIAGFLGVLSSELSVYTLTVITLERFYAITHAMQLNKRLSLRHAGYIMTCGWLYSIALASLPLFGISDYRKFAVCLPFEISDVFSKAYVCYIMIFNGISFFTILSCYLIMYLSIRQSQAWNSSDTRVAKRMALLVFTDFLCWAPIAFLSLASAFGKNLVHLNEAKVLTIFVLPLNSCANPFLYAIFTKQFKKDCVSLCRRLEDSTIGRHFSRASHRPVSFTWGSSRRPSGLNSLVHAEKRGSCSNSGSSGGGNYNYNGDFGQQQWTRKDNTDCGNQGKDSCDTCNAKLLHAYAGDRSKHFKNTHSKYTCRDPSCRAVDSYIIIHKEFSPKKKKVVDDIYSTMDTYVKTDSGGDDIKKTKTKQHKGERKKKGRKNEMILPIVSFHGTKEAVMIHSDDASKKNKCVIPCCSAHSSPTDSHKCCDYEIVSAYIGKNGILVPRDIKCLIHGDTITDLQGCQNKDSKYCCEPNIDEKQHYIKANDAVEKRRSLSAGEATETDDVLPLRENIVPVCMSKFLPGEPPVFGKLGKEKIDKKAQMNFFTQSLAEHEFVHSAVCRSNSLVELAQHQLADLYTCSSSSKRFSLTPRQEGYMLLHRDNRDSAYIDDVEGDPDDDDLSNISDLHSSDACKSDCMDTIFEPPNTDKCQKRFYFPTTRRQTKHEAASQEEHLQLMADNQDFQFCKFKSSNSGRKECIKMPSSDVESTTLPSNPSCDVESGFISEN</sequence>
<feature type="transmembrane region" description="Helical" evidence="12">
    <location>
        <begin position="556"/>
        <end position="576"/>
    </location>
</feature>
<feature type="region of interest" description="Disordered" evidence="11">
    <location>
        <begin position="1326"/>
        <end position="1350"/>
    </location>
</feature>
<evidence type="ECO:0000256" key="11">
    <source>
        <dbReference type="SAM" id="MobiDB-lite"/>
    </source>
</evidence>
<evidence type="ECO:0000256" key="1">
    <source>
        <dbReference type="ARBA" id="ARBA00004651"/>
    </source>
</evidence>
<dbReference type="Gene3D" id="3.80.10.10">
    <property type="entry name" value="Ribonuclease Inhibitor"/>
    <property type="match status" value="3"/>
</dbReference>
<feature type="compositionally biased region" description="Basic residues" evidence="11">
    <location>
        <begin position="988"/>
        <end position="1001"/>
    </location>
</feature>
<organism evidence="14 15">
    <name type="scientific">Patella caerulea</name>
    <name type="common">Rayed Mediterranean limpet</name>
    <dbReference type="NCBI Taxonomy" id="87958"/>
    <lineage>
        <taxon>Eukaryota</taxon>
        <taxon>Metazoa</taxon>
        <taxon>Spiralia</taxon>
        <taxon>Lophotrochozoa</taxon>
        <taxon>Mollusca</taxon>
        <taxon>Gastropoda</taxon>
        <taxon>Patellogastropoda</taxon>
        <taxon>Patelloidea</taxon>
        <taxon>Patellidae</taxon>
        <taxon>Patella</taxon>
    </lineage>
</organism>
<dbReference type="Pfam" id="PF13855">
    <property type="entry name" value="LRR_8"/>
    <property type="match status" value="4"/>
</dbReference>
<dbReference type="GO" id="GO:0016500">
    <property type="term" value="F:protein-hormone receptor activity"/>
    <property type="evidence" value="ECO:0007669"/>
    <property type="project" value="InterPro"/>
</dbReference>
<evidence type="ECO:0000256" key="2">
    <source>
        <dbReference type="ARBA" id="ARBA00022475"/>
    </source>
</evidence>
<feature type="transmembrane region" description="Helical" evidence="12">
    <location>
        <begin position="674"/>
        <end position="696"/>
    </location>
</feature>
<name>A0AAN8KBJ7_PATCE</name>
<dbReference type="InterPro" id="IPR032675">
    <property type="entry name" value="LRR_dom_sf"/>
</dbReference>
<dbReference type="GO" id="GO:0009755">
    <property type="term" value="P:hormone-mediated signaling pathway"/>
    <property type="evidence" value="ECO:0007669"/>
    <property type="project" value="TreeGrafter"/>
</dbReference>
<keyword evidence="3" id="KW-0433">Leucine-rich repeat</keyword>
<dbReference type="PRINTS" id="PR00237">
    <property type="entry name" value="GPCRRHODOPSN"/>
</dbReference>
<evidence type="ECO:0000256" key="10">
    <source>
        <dbReference type="ARBA" id="ARBA00023224"/>
    </source>
</evidence>
<keyword evidence="15" id="KW-1185">Reference proteome</keyword>
<dbReference type="GO" id="GO:0008528">
    <property type="term" value="F:G protein-coupled peptide receptor activity"/>
    <property type="evidence" value="ECO:0007669"/>
    <property type="project" value="TreeGrafter"/>
</dbReference>
<gene>
    <name evidence="14" type="ORF">SNE40_003629</name>
</gene>
<dbReference type="PANTHER" id="PTHR24372:SF82">
    <property type="entry name" value="RICKETS"/>
    <property type="match status" value="1"/>
</dbReference>
<dbReference type="PANTHER" id="PTHR24372">
    <property type="entry name" value="GLYCOPROTEIN HORMONE RECEPTOR"/>
    <property type="match status" value="1"/>
</dbReference>
<dbReference type="SUPFAM" id="SSF81321">
    <property type="entry name" value="Family A G protein-coupled receptor-like"/>
    <property type="match status" value="1"/>
</dbReference>
<dbReference type="EMBL" id="JAZGQO010000002">
    <property type="protein sequence ID" value="KAK6192087.1"/>
    <property type="molecule type" value="Genomic_DNA"/>
</dbReference>
<evidence type="ECO:0000313" key="14">
    <source>
        <dbReference type="EMBL" id="KAK6192087.1"/>
    </source>
</evidence>
<evidence type="ECO:0000256" key="9">
    <source>
        <dbReference type="ARBA" id="ARBA00023170"/>
    </source>
</evidence>
<dbReference type="SMART" id="SM00365">
    <property type="entry name" value="LRR_SD22"/>
    <property type="match status" value="6"/>
</dbReference>
<evidence type="ECO:0000256" key="12">
    <source>
        <dbReference type="SAM" id="Phobius"/>
    </source>
</evidence>
<dbReference type="Proteomes" id="UP001347796">
    <property type="component" value="Unassembled WGS sequence"/>
</dbReference>
<reference evidence="14 15" key="1">
    <citation type="submission" date="2024-01" db="EMBL/GenBank/DDBJ databases">
        <title>The genome of the rayed Mediterranean limpet Patella caerulea (Linnaeus, 1758).</title>
        <authorList>
            <person name="Anh-Thu Weber A."/>
            <person name="Halstead-Nussloch G."/>
        </authorList>
    </citation>
    <scope>NUCLEOTIDE SEQUENCE [LARGE SCALE GENOMIC DNA]</scope>
    <source>
        <strain evidence="14">AATW-2023a</strain>
        <tissue evidence="14">Whole specimen</tissue>
    </source>
</reference>
<keyword evidence="5" id="KW-0677">Repeat</keyword>
<proteinExistence type="predicted"/>
<keyword evidence="10" id="KW-0807">Transducer</keyword>
<evidence type="ECO:0000256" key="3">
    <source>
        <dbReference type="ARBA" id="ARBA00022614"/>
    </source>
</evidence>
<dbReference type="InterPro" id="IPR002131">
    <property type="entry name" value="Gphrmn_rcpt_fam"/>
</dbReference>
<feature type="transmembrane region" description="Helical" evidence="12">
    <location>
        <begin position="716"/>
        <end position="740"/>
    </location>
</feature>
<evidence type="ECO:0000313" key="15">
    <source>
        <dbReference type="Proteomes" id="UP001347796"/>
    </source>
</evidence>
<evidence type="ECO:0000256" key="8">
    <source>
        <dbReference type="ARBA" id="ARBA00023136"/>
    </source>
</evidence>
<dbReference type="PROSITE" id="PS50262">
    <property type="entry name" value="G_PROTEIN_RECEP_F1_2"/>
    <property type="match status" value="1"/>
</dbReference>
<dbReference type="PROSITE" id="PS00237">
    <property type="entry name" value="G_PROTEIN_RECEP_F1_1"/>
    <property type="match status" value="1"/>
</dbReference>
<dbReference type="GO" id="GO:0007189">
    <property type="term" value="P:adenylate cyclase-activating G protein-coupled receptor signaling pathway"/>
    <property type="evidence" value="ECO:0007669"/>
    <property type="project" value="TreeGrafter"/>
</dbReference>
<protein>
    <recommendedName>
        <fullName evidence="13">G-protein coupled receptors family 1 profile domain-containing protein</fullName>
    </recommendedName>
</protein>
<dbReference type="PROSITE" id="PS51450">
    <property type="entry name" value="LRR"/>
    <property type="match status" value="5"/>
</dbReference>
<keyword evidence="8 12" id="KW-0472">Membrane</keyword>